<feature type="transmembrane region" description="Helical" evidence="6">
    <location>
        <begin position="194"/>
        <end position="212"/>
    </location>
</feature>
<evidence type="ECO:0000256" key="4">
    <source>
        <dbReference type="ARBA" id="ARBA00022989"/>
    </source>
</evidence>
<evidence type="ECO:0000256" key="1">
    <source>
        <dbReference type="ARBA" id="ARBA00004651"/>
    </source>
</evidence>
<organism evidence="7">
    <name type="scientific">marine sediment metagenome</name>
    <dbReference type="NCBI Taxonomy" id="412755"/>
    <lineage>
        <taxon>unclassified sequences</taxon>
        <taxon>metagenomes</taxon>
        <taxon>ecological metagenomes</taxon>
    </lineage>
</organism>
<dbReference type="PANTHER" id="PTHR30250">
    <property type="entry name" value="PST FAMILY PREDICTED COLANIC ACID TRANSPORTER"/>
    <property type="match status" value="1"/>
</dbReference>
<feature type="transmembrane region" description="Helical" evidence="6">
    <location>
        <begin position="163"/>
        <end position="188"/>
    </location>
</feature>
<comment type="subcellular location">
    <subcellularLocation>
        <location evidence="1">Cell membrane</location>
        <topology evidence="1">Multi-pass membrane protein</topology>
    </subcellularLocation>
</comment>
<dbReference type="Pfam" id="PF01943">
    <property type="entry name" value="Polysacc_synt"/>
    <property type="match status" value="1"/>
</dbReference>
<feature type="transmembrane region" description="Helical" evidence="6">
    <location>
        <begin position="12"/>
        <end position="36"/>
    </location>
</feature>
<evidence type="ECO:0000256" key="2">
    <source>
        <dbReference type="ARBA" id="ARBA00022475"/>
    </source>
</evidence>
<feature type="transmembrane region" description="Helical" evidence="6">
    <location>
        <begin position="48"/>
        <end position="73"/>
    </location>
</feature>
<evidence type="ECO:0000256" key="5">
    <source>
        <dbReference type="ARBA" id="ARBA00023136"/>
    </source>
</evidence>
<accession>X0T8E3</accession>
<evidence type="ECO:0000256" key="6">
    <source>
        <dbReference type="SAM" id="Phobius"/>
    </source>
</evidence>
<comment type="caution">
    <text evidence="7">The sequence shown here is derived from an EMBL/GenBank/DDBJ whole genome shotgun (WGS) entry which is preliminary data.</text>
</comment>
<feature type="transmembrane region" description="Helical" evidence="6">
    <location>
        <begin position="133"/>
        <end position="151"/>
    </location>
</feature>
<dbReference type="PANTHER" id="PTHR30250:SF11">
    <property type="entry name" value="O-ANTIGEN TRANSPORTER-RELATED"/>
    <property type="match status" value="1"/>
</dbReference>
<evidence type="ECO:0008006" key="8">
    <source>
        <dbReference type="Google" id="ProtNLM"/>
    </source>
</evidence>
<feature type="transmembrane region" description="Helical" evidence="6">
    <location>
        <begin position="94"/>
        <end position="113"/>
    </location>
</feature>
<dbReference type="GO" id="GO:0005886">
    <property type="term" value="C:plasma membrane"/>
    <property type="evidence" value="ECO:0007669"/>
    <property type="project" value="UniProtKB-SubCell"/>
</dbReference>
<evidence type="ECO:0000313" key="7">
    <source>
        <dbReference type="EMBL" id="GAF89449.1"/>
    </source>
</evidence>
<sequence length="242" mass="26828">MNQEIKKKSGTLRYIHNVIINVSGHIILAVTAFILTPYLVRRMGTDSYALYSFLGIITGYLSIMALGTGGGAGRFVARFNARKESHRVRQTAMTALWVHLACVSFGAAIFLLLRQYWTAHLLNVPESLHSQALWFAAWAALGAIFYALLQGEIHIFMGLQRFGWSNCITILSGAGMPIGAAVLISAGFKLESIAVWYVLLHLLIVAVGAWVLKKHTGLPAKDDWKGLDTDNRRDFMHFSLHV</sequence>
<feature type="non-terminal residue" evidence="7">
    <location>
        <position position="242"/>
    </location>
</feature>
<keyword evidence="5 6" id="KW-0472">Membrane</keyword>
<reference evidence="7" key="1">
    <citation type="journal article" date="2014" name="Front. Microbiol.">
        <title>High frequency of phylogenetically diverse reductive dehalogenase-homologous genes in deep subseafloor sedimentary metagenomes.</title>
        <authorList>
            <person name="Kawai M."/>
            <person name="Futagami T."/>
            <person name="Toyoda A."/>
            <person name="Takaki Y."/>
            <person name="Nishi S."/>
            <person name="Hori S."/>
            <person name="Arai W."/>
            <person name="Tsubouchi T."/>
            <person name="Morono Y."/>
            <person name="Uchiyama I."/>
            <person name="Ito T."/>
            <person name="Fujiyama A."/>
            <person name="Inagaki F."/>
            <person name="Takami H."/>
        </authorList>
    </citation>
    <scope>NUCLEOTIDE SEQUENCE</scope>
    <source>
        <strain evidence="7">Expedition CK06-06</strain>
    </source>
</reference>
<evidence type="ECO:0000256" key="3">
    <source>
        <dbReference type="ARBA" id="ARBA00022692"/>
    </source>
</evidence>
<name>X0T8E3_9ZZZZ</name>
<keyword evidence="2" id="KW-1003">Cell membrane</keyword>
<protein>
    <recommendedName>
        <fullName evidence="8">Polysaccharide biosynthesis protein</fullName>
    </recommendedName>
</protein>
<dbReference type="EMBL" id="BARS01011396">
    <property type="protein sequence ID" value="GAF89449.1"/>
    <property type="molecule type" value="Genomic_DNA"/>
</dbReference>
<dbReference type="InterPro" id="IPR050833">
    <property type="entry name" value="Poly_Biosynth_Transport"/>
</dbReference>
<dbReference type="AlphaFoldDB" id="X0T8E3"/>
<keyword evidence="3 6" id="KW-0812">Transmembrane</keyword>
<keyword evidence="4 6" id="KW-1133">Transmembrane helix</keyword>
<dbReference type="InterPro" id="IPR002797">
    <property type="entry name" value="Polysacc_synth"/>
</dbReference>
<proteinExistence type="predicted"/>
<gene>
    <name evidence="7" type="ORF">S01H1_20739</name>
</gene>